<gene>
    <name evidence="2" type="ORF">D8S82_11450</name>
</gene>
<dbReference type="GO" id="GO:0016746">
    <property type="term" value="F:acyltransferase activity"/>
    <property type="evidence" value="ECO:0007669"/>
    <property type="project" value="UniProtKB-KW"/>
</dbReference>
<dbReference type="Proteomes" id="UP000315759">
    <property type="component" value="Unassembled WGS sequence"/>
</dbReference>
<dbReference type="AlphaFoldDB" id="A0A544W2K0"/>
<dbReference type="Gene3D" id="3.30.559.30">
    <property type="entry name" value="Nonribosomal peptide synthetase, condensation domain"/>
    <property type="match status" value="1"/>
</dbReference>
<evidence type="ECO:0000313" key="3">
    <source>
        <dbReference type="Proteomes" id="UP000315759"/>
    </source>
</evidence>
<dbReference type="Pfam" id="PF00668">
    <property type="entry name" value="Condensation"/>
    <property type="match status" value="1"/>
</dbReference>
<dbReference type="InterPro" id="IPR001242">
    <property type="entry name" value="Condensation_dom"/>
</dbReference>
<evidence type="ECO:0000259" key="1">
    <source>
        <dbReference type="Pfam" id="PF00668"/>
    </source>
</evidence>
<feature type="domain" description="Condensation" evidence="1">
    <location>
        <begin position="71"/>
        <end position="364"/>
    </location>
</feature>
<comment type="caution">
    <text evidence="2">The sequence shown here is derived from an EMBL/GenBank/DDBJ whole genome shotgun (WGS) entry which is preliminary data.</text>
</comment>
<accession>A0A544W2K0</accession>
<reference evidence="2 3" key="1">
    <citation type="submission" date="2018-10" db="EMBL/GenBank/DDBJ databases">
        <title>Draft genome of Mycobacterium hodleri strain B.</title>
        <authorList>
            <person name="Amande T.J."/>
            <person name="Mcgenity T.J."/>
        </authorList>
    </citation>
    <scope>NUCLEOTIDE SEQUENCE [LARGE SCALE GENOMIC DNA]</scope>
    <source>
        <strain evidence="2 3">B</strain>
    </source>
</reference>
<proteinExistence type="predicted"/>
<organism evidence="2 3">
    <name type="scientific">Mycolicibacterium hodleri</name>
    <dbReference type="NCBI Taxonomy" id="49897"/>
    <lineage>
        <taxon>Bacteria</taxon>
        <taxon>Bacillati</taxon>
        <taxon>Actinomycetota</taxon>
        <taxon>Actinomycetes</taxon>
        <taxon>Mycobacteriales</taxon>
        <taxon>Mycobacteriaceae</taxon>
        <taxon>Mycolicibacterium</taxon>
    </lineage>
</organism>
<keyword evidence="2" id="KW-0808">Transferase</keyword>
<keyword evidence="3" id="KW-1185">Reference proteome</keyword>
<dbReference type="GO" id="GO:0008610">
    <property type="term" value="P:lipid biosynthetic process"/>
    <property type="evidence" value="ECO:0007669"/>
    <property type="project" value="UniProtKB-ARBA"/>
</dbReference>
<dbReference type="InterPro" id="IPR023213">
    <property type="entry name" value="CAT-like_dom_sf"/>
</dbReference>
<dbReference type="RefSeq" id="WP_142552219.1">
    <property type="nucleotide sequence ID" value="NZ_VIFX01000012.1"/>
</dbReference>
<name>A0A544W2K0_9MYCO</name>
<protein>
    <submittedName>
        <fullName evidence="2">Acyltransferase</fullName>
    </submittedName>
</protein>
<dbReference type="Gene3D" id="3.30.559.10">
    <property type="entry name" value="Chloramphenicol acetyltransferase-like domain"/>
    <property type="match status" value="1"/>
</dbReference>
<sequence length="496" mass="54903">MVAIKAIHDWIGASGDVVSWHPSPASRAKVLKAPVSAVPPSYQQAQHIRGYLDHISKGTDMARLNIPAWDMQGQCDLRAMSHVINAYLRRHDTYHSWFEVVDDGEIVRHTVDNPRDVNFVPTKYGEMTATEWREHVLSTPNPLQWDCFSFGIIQRADHFTFYISIDHVHTDAMFMGLVLVEIHMMYAALVSGAGPIPLPTAGSYDEYCVRQKQLLSNLTLESPEVREWIRFAECNDGTLPHFPFPLGDPPWSKTGDLLTVRLLDKQQSERFEAACTAAGARFIGGVFACAAMAQEALTGSTDYHVITPITTRSTPEEFQTTGWFTGVVPVSVTVDPKNFGDTARAAQRSFDSRMPLGPIPFDRVLELADGELGLRPPVPGVPMVSFLDAGLPPLSASIIAEWERMNGRVFSDARSAYQIGLWVNRGERETSVTVAFPDNPIARESIERYLAAMTAVYLGVADGAVVAPARAHVRHGEALRRNSVRDREPLLPMAKG</sequence>
<dbReference type="EMBL" id="VIFX01000012">
    <property type="protein sequence ID" value="TQR86468.1"/>
    <property type="molecule type" value="Genomic_DNA"/>
</dbReference>
<dbReference type="SUPFAM" id="SSF52777">
    <property type="entry name" value="CoA-dependent acyltransferases"/>
    <property type="match status" value="2"/>
</dbReference>
<evidence type="ECO:0000313" key="2">
    <source>
        <dbReference type="EMBL" id="TQR86468.1"/>
    </source>
</evidence>
<keyword evidence="2" id="KW-0012">Acyltransferase</keyword>